<dbReference type="EMBL" id="RWGY01000013">
    <property type="protein sequence ID" value="TVU27032.1"/>
    <property type="molecule type" value="Genomic_DNA"/>
</dbReference>
<protein>
    <submittedName>
        <fullName evidence="2">Uncharacterized protein</fullName>
    </submittedName>
</protein>
<feature type="transmembrane region" description="Helical" evidence="1">
    <location>
        <begin position="127"/>
        <end position="145"/>
    </location>
</feature>
<sequence length="216" mass="23310">MAASMMKRASSSVVPLPLSMDDSVLMIPVSADKLAAKKEKKAAEIPLWVEEVSKWAPFKKNKLQLPLLTVQWVLAWVFFTFFDAAAAMCILFAIAAATCSPCQSCWISQSPVLTPAQDVEMRSFAEGFLWSTVLQAATATAGLLLPRRRASSRWWLALVAVVSAAVAHYMHTRSVLVNIAADPENIFFAIVAGGGAFVFVAGDLFSILSLLIGGTE</sequence>
<proteinExistence type="predicted"/>
<dbReference type="AlphaFoldDB" id="A0A5J9SKS5"/>
<dbReference type="Proteomes" id="UP000324897">
    <property type="component" value="Chromosome 2"/>
</dbReference>
<evidence type="ECO:0000313" key="3">
    <source>
        <dbReference type="EMBL" id="TVU27032.1"/>
    </source>
</evidence>
<dbReference type="Gramene" id="TVU27032">
    <property type="protein sequence ID" value="TVU27032"/>
    <property type="gene ID" value="EJB05_29610"/>
</dbReference>
<name>A0A5J9SKS5_9POAL</name>
<gene>
    <name evidence="3" type="ORF">EJB05_29610</name>
    <name evidence="2" type="ORF">EJB05_55044</name>
</gene>
<organism evidence="2 4">
    <name type="scientific">Eragrostis curvula</name>
    <name type="common">weeping love grass</name>
    <dbReference type="NCBI Taxonomy" id="38414"/>
    <lineage>
        <taxon>Eukaryota</taxon>
        <taxon>Viridiplantae</taxon>
        <taxon>Streptophyta</taxon>
        <taxon>Embryophyta</taxon>
        <taxon>Tracheophyta</taxon>
        <taxon>Spermatophyta</taxon>
        <taxon>Magnoliopsida</taxon>
        <taxon>Liliopsida</taxon>
        <taxon>Poales</taxon>
        <taxon>Poaceae</taxon>
        <taxon>PACMAD clade</taxon>
        <taxon>Chloridoideae</taxon>
        <taxon>Eragrostideae</taxon>
        <taxon>Eragrostidinae</taxon>
        <taxon>Eragrostis</taxon>
    </lineage>
</organism>
<comment type="caution">
    <text evidence="2">The sequence shown here is derived from an EMBL/GenBank/DDBJ whole genome shotgun (WGS) entry which is preliminary data.</text>
</comment>
<reference evidence="2 4" key="1">
    <citation type="journal article" date="2019" name="Sci. Rep.">
        <title>A high-quality genome of Eragrostis curvula grass provides insights into Poaceae evolution and supports new strategies to enhance forage quality.</title>
        <authorList>
            <person name="Carballo J."/>
            <person name="Santos B.A.C.M."/>
            <person name="Zappacosta D."/>
            <person name="Garbus I."/>
            <person name="Selva J.P."/>
            <person name="Gallo C.A."/>
            <person name="Diaz A."/>
            <person name="Albertini E."/>
            <person name="Caccamo M."/>
            <person name="Echenique V."/>
        </authorList>
    </citation>
    <scope>NUCLEOTIDE SEQUENCE [LARGE SCALE GENOMIC DNA]</scope>
    <source>
        <strain evidence="4">cv. Victoria</strain>
        <tissue evidence="2">Leaf</tissue>
    </source>
</reference>
<evidence type="ECO:0000313" key="2">
    <source>
        <dbReference type="EMBL" id="TVT99614.1"/>
    </source>
</evidence>
<evidence type="ECO:0000256" key="1">
    <source>
        <dbReference type="SAM" id="Phobius"/>
    </source>
</evidence>
<keyword evidence="1" id="KW-1133">Transmembrane helix</keyword>
<keyword evidence="1" id="KW-0812">Transmembrane</keyword>
<accession>A0A5J9SKS5</accession>
<keyword evidence="1" id="KW-0472">Membrane</keyword>
<feature type="transmembrane region" description="Helical" evidence="1">
    <location>
        <begin position="72"/>
        <end position="96"/>
    </location>
</feature>
<evidence type="ECO:0000313" key="4">
    <source>
        <dbReference type="Proteomes" id="UP000324897"/>
    </source>
</evidence>
<keyword evidence="4" id="KW-1185">Reference proteome</keyword>
<dbReference type="Gramene" id="TVT99614">
    <property type="protein sequence ID" value="TVT99614"/>
    <property type="gene ID" value="EJB05_55044"/>
</dbReference>
<feature type="transmembrane region" description="Helical" evidence="1">
    <location>
        <begin position="154"/>
        <end position="171"/>
    </location>
</feature>
<feature type="transmembrane region" description="Helical" evidence="1">
    <location>
        <begin position="186"/>
        <end position="212"/>
    </location>
</feature>
<dbReference type="EMBL" id="RWGY01000696">
    <property type="protein sequence ID" value="TVT99614.1"/>
    <property type="molecule type" value="Genomic_DNA"/>
</dbReference>